<gene>
    <name evidence="2" type="ORF">HGRIS_003390</name>
</gene>
<accession>A0ABR3JFB1</accession>
<dbReference type="Proteomes" id="UP001556367">
    <property type="component" value="Unassembled WGS sequence"/>
</dbReference>
<reference evidence="3" key="1">
    <citation type="submission" date="2024-06" db="EMBL/GenBank/DDBJ databases">
        <title>Multi-omics analyses provide insights into the biosynthesis of the anticancer antibiotic pleurotin in Hohenbuehelia grisea.</title>
        <authorList>
            <person name="Weaver J.A."/>
            <person name="Alberti F."/>
        </authorList>
    </citation>
    <scope>NUCLEOTIDE SEQUENCE [LARGE SCALE GENOMIC DNA]</scope>
    <source>
        <strain evidence="3">T-177</strain>
    </source>
</reference>
<sequence length="66" mass="7270">MPGGFIESDFSADTGEDTKTESDGDAKYGFGGGLAWRSAFSKIHAYVSHSRRVDTETRWPDLERGI</sequence>
<proteinExistence type="predicted"/>
<keyword evidence="3" id="KW-1185">Reference proteome</keyword>
<evidence type="ECO:0000313" key="3">
    <source>
        <dbReference type="Proteomes" id="UP001556367"/>
    </source>
</evidence>
<protein>
    <submittedName>
        <fullName evidence="2">Uncharacterized protein</fullName>
    </submittedName>
</protein>
<comment type="caution">
    <text evidence="2">The sequence shown here is derived from an EMBL/GenBank/DDBJ whole genome shotgun (WGS) entry which is preliminary data.</text>
</comment>
<evidence type="ECO:0000256" key="1">
    <source>
        <dbReference type="SAM" id="MobiDB-lite"/>
    </source>
</evidence>
<dbReference type="EMBL" id="JASNQZ010000007">
    <property type="protein sequence ID" value="KAL0954406.1"/>
    <property type="molecule type" value="Genomic_DNA"/>
</dbReference>
<name>A0ABR3JFB1_9AGAR</name>
<organism evidence="2 3">
    <name type="scientific">Hohenbuehelia grisea</name>
    <dbReference type="NCBI Taxonomy" id="104357"/>
    <lineage>
        <taxon>Eukaryota</taxon>
        <taxon>Fungi</taxon>
        <taxon>Dikarya</taxon>
        <taxon>Basidiomycota</taxon>
        <taxon>Agaricomycotina</taxon>
        <taxon>Agaricomycetes</taxon>
        <taxon>Agaricomycetidae</taxon>
        <taxon>Agaricales</taxon>
        <taxon>Pleurotineae</taxon>
        <taxon>Pleurotaceae</taxon>
        <taxon>Hohenbuehelia</taxon>
    </lineage>
</organism>
<evidence type="ECO:0000313" key="2">
    <source>
        <dbReference type="EMBL" id="KAL0954406.1"/>
    </source>
</evidence>
<feature type="region of interest" description="Disordered" evidence="1">
    <location>
        <begin position="1"/>
        <end position="24"/>
    </location>
</feature>